<dbReference type="GO" id="GO:0003676">
    <property type="term" value="F:nucleic acid binding"/>
    <property type="evidence" value="ECO:0007669"/>
    <property type="project" value="InterPro"/>
</dbReference>
<dbReference type="PROSITE" id="PS50994">
    <property type="entry name" value="INTEGRASE"/>
    <property type="match status" value="1"/>
</dbReference>
<dbReference type="InterPro" id="IPR012337">
    <property type="entry name" value="RNaseH-like_sf"/>
</dbReference>
<dbReference type="EMBL" id="BMAV01006322">
    <property type="protein sequence ID" value="GFY48163.1"/>
    <property type="molecule type" value="Genomic_DNA"/>
</dbReference>
<dbReference type="InterPro" id="IPR001584">
    <property type="entry name" value="Integrase_cat-core"/>
</dbReference>
<protein>
    <recommendedName>
        <fullName evidence="1">Integrase catalytic domain-containing protein</fullName>
    </recommendedName>
</protein>
<dbReference type="InterPro" id="IPR050951">
    <property type="entry name" value="Retrovirus_Pol_polyprotein"/>
</dbReference>
<evidence type="ECO:0000313" key="3">
    <source>
        <dbReference type="Proteomes" id="UP000886998"/>
    </source>
</evidence>
<dbReference type="InterPro" id="IPR036397">
    <property type="entry name" value="RNaseH_sf"/>
</dbReference>
<gene>
    <name evidence="2" type="ORF">TNIN_135751</name>
</gene>
<dbReference type="Pfam" id="PF00665">
    <property type="entry name" value="rve"/>
    <property type="match status" value="1"/>
</dbReference>
<sequence length="102" mass="11465">MLVQIDHATRYVISTPSESFASHTVIDALYNNIILRYGPPNMNLSDRGTAFTTSHTQRFLQKYGITQSTTPPYSPQANNIVERASWIIVATLKKAIEKNPNK</sequence>
<evidence type="ECO:0000313" key="2">
    <source>
        <dbReference type="EMBL" id="GFY48163.1"/>
    </source>
</evidence>
<name>A0A8X6X772_9ARAC</name>
<proteinExistence type="predicted"/>
<dbReference type="OrthoDB" id="6427440at2759"/>
<accession>A0A8X6X772</accession>
<feature type="domain" description="Integrase catalytic" evidence="1">
    <location>
        <begin position="1"/>
        <end position="102"/>
    </location>
</feature>
<organism evidence="2 3">
    <name type="scientific">Trichonephila inaurata madagascariensis</name>
    <dbReference type="NCBI Taxonomy" id="2747483"/>
    <lineage>
        <taxon>Eukaryota</taxon>
        <taxon>Metazoa</taxon>
        <taxon>Ecdysozoa</taxon>
        <taxon>Arthropoda</taxon>
        <taxon>Chelicerata</taxon>
        <taxon>Arachnida</taxon>
        <taxon>Araneae</taxon>
        <taxon>Araneomorphae</taxon>
        <taxon>Entelegynae</taxon>
        <taxon>Araneoidea</taxon>
        <taxon>Nephilidae</taxon>
        <taxon>Trichonephila</taxon>
        <taxon>Trichonephila inaurata</taxon>
    </lineage>
</organism>
<dbReference type="Gene3D" id="3.30.420.10">
    <property type="entry name" value="Ribonuclease H-like superfamily/Ribonuclease H"/>
    <property type="match status" value="1"/>
</dbReference>
<dbReference type="AlphaFoldDB" id="A0A8X6X772"/>
<dbReference type="PANTHER" id="PTHR37984">
    <property type="entry name" value="PROTEIN CBG26694"/>
    <property type="match status" value="1"/>
</dbReference>
<reference evidence="2" key="1">
    <citation type="submission" date="2020-08" db="EMBL/GenBank/DDBJ databases">
        <title>Multicomponent nature underlies the extraordinary mechanical properties of spider dragline silk.</title>
        <authorList>
            <person name="Kono N."/>
            <person name="Nakamura H."/>
            <person name="Mori M."/>
            <person name="Yoshida Y."/>
            <person name="Ohtoshi R."/>
            <person name="Malay A.D."/>
            <person name="Moran D.A.P."/>
            <person name="Tomita M."/>
            <person name="Numata K."/>
            <person name="Arakawa K."/>
        </authorList>
    </citation>
    <scope>NUCLEOTIDE SEQUENCE</scope>
</reference>
<dbReference type="GO" id="GO:0015074">
    <property type="term" value="P:DNA integration"/>
    <property type="evidence" value="ECO:0007669"/>
    <property type="project" value="InterPro"/>
</dbReference>
<evidence type="ECO:0000259" key="1">
    <source>
        <dbReference type="PROSITE" id="PS50994"/>
    </source>
</evidence>
<dbReference type="Proteomes" id="UP000886998">
    <property type="component" value="Unassembled WGS sequence"/>
</dbReference>
<dbReference type="SUPFAM" id="SSF53098">
    <property type="entry name" value="Ribonuclease H-like"/>
    <property type="match status" value="1"/>
</dbReference>
<keyword evidence="3" id="KW-1185">Reference proteome</keyword>
<dbReference type="PANTHER" id="PTHR37984:SF5">
    <property type="entry name" value="PROTEIN NYNRIN-LIKE"/>
    <property type="match status" value="1"/>
</dbReference>
<comment type="caution">
    <text evidence="2">The sequence shown here is derived from an EMBL/GenBank/DDBJ whole genome shotgun (WGS) entry which is preliminary data.</text>
</comment>